<gene>
    <name evidence="3" type="ORF">N4261_20555</name>
</gene>
<protein>
    <submittedName>
        <fullName evidence="3">Hemagglutinin repeat-containing protein</fullName>
    </submittedName>
</protein>
<feature type="compositionally biased region" description="Low complexity" evidence="2">
    <location>
        <begin position="331"/>
        <end position="341"/>
    </location>
</feature>
<keyword evidence="1" id="KW-0175">Coiled coil</keyword>
<evidence type="ECO:0000256" key="2">
    <source>
        <dbReference type="SAM" id="MobiDB-lite"/>
    </source>
</evidence>
<keyword evidence="4" id="KW-1185">Reference proteome</keyword>
<organism evidence="3 4">
    <name type="scientific">Roseateles amylovorans</name>
    <dbReference type="NCBI Taxonomy" id="2978473"/>
    <lineage>
        <taxon>Bacteria</taxon>
        <taxon>Pseudomonadati</taxon>
        <taxon>Pseudomonadota</taxon>
        <taxon>Betaproteobacteria</taxon>
        <taxon>Burkholderiales</taxon>
        <taxon>Sphaerotilaceae</taxon>
        <taxon>Roseateles</taxon>
    </lineage>
</organism>
<dbReference type="Proteomes" id="UP001064933">
    <property type="component" value="Chromosome"/>
</dbReference>
<evidence type="ECO:0000313" key="4">
    <source>
        <dbReference type="Proteomes" id="UP001064933"/>
    </source>
</evidence>
<dbReference type="EMBL" id="CP104562">
    <property type="protein sequence ID" value="UXH77371.1"/>
    <property type="molecule type" value="Genomic_DNA"/>
</dbReference>
<feature type="region of interest" description="Disordered" evidence="2">
    <location>
        <begin position="311"/>
        <end position="341"/>
    </location>
</feature>
<dbReference type="Pfam" id="PF13332">
    <property type="entry name" value="Fil_haemagg_2"/>
    <property type="match status" value="1"/>
</dbReference>
<proteinExistence type="predicted"/>
<feature type="coiled-coil region" evidence="1">
    <location>
        <begin position="115"/>
        <end position="142"/>
    </location>
</feature>
<accession>A0ABY6AW22</accession>
<dbReference type="RefSeq" id="WP_261757116.1">
    <property type="nucleotide sequence ID" value="NZ_CP104562.2"/>
</dbReference>
<sequence length="341" mass="34367">MGKQSLAQTTKTVEATNAGSTVASVSGDVTLVAGNAYRQVGSQVTSQGGGVVIQANSVAVVEAQNQQSQNTETRFKQSGRTVSLSVPGVSTAMEAVKAGEHVTQTEDDRMMALAAATAISKAMQAQKEIANFEQLSSDAQKQSIRFNVSVGSSQSTSQQANTSDQAAGSSILAGDKLSLVATGGDQASNVTVRGGSLSGQEVLIRADNAFNLVAATNTTEQHSSNKSSSASVGVGFQLGADNRFGFTASGSVTKGNSDGVDKSFTATEVKGGTSVTLQSGGDTTLQGAGRRCGAHPTHHLIDNLGATCDRTEVTQSAAGRITSPSPPPSAPAASTPPSAAA</sequence>
<reference evidence="3" key="1">
    <citation type="submission" date="2022-10" db="EMBL/GenBank/DDBJ databases">
        <title>Characterization and whole genome sequencing of a new Roseateles species, isolated from fresh water.</title>
        <authorList>
            <person name="Guliayeva D.Y."/>
            <person name="Akhremchuk A.E."/>
            <person name="Sikolenko M.A."/>
            <person name="Valentovich L.N."/>
            <person name="Sidarenka A.V."/>
        </authorList>
    </citation>
    <scope>NUCLEOTIDE SEQUENCE</scope>
    <source>
        <strain evidence="3">BIM B-1768</strain>
    </source>
</reference>
<name>A0ABY6AW22_9BURK</name>
<dbReference type="InterPro" id="IPR025157">
    <property type="entry name" value="Hemagglutinin_rpt"/>
</dbReference>
<evidence type="ECO:0000313" key="3">
    <source>
        <dbReference type="EMBL" id="UXH77371.1"/>
    </source>
</evidence>
<evidence type="ECO:0000256" key="1">
    <source>
        <dbReference type="SAM" id="Coils"/>
    </source>
</evidence>